<feature type="compositionally biased region" description="Polar residues" evidence="9">
    <location>
        <begin position="291"/>
        <end position="302"/>
    </location>
</feature>
<sequence>MWLLQLQNNDVLVSGSFSWDEYLKKTKETPAPQSCFKQAPVPPANKYKIGMKLEASDPRNLTSTCIATVVGMQGPRLRLRLDGSDNTNDFWRLVDSGDLHPIGYCEKNGGLLQPPLGFRMNPSTWPSYLQKTLQGAEIAPDSCFTKPPPTPPTNTFKQGLKLEAVDHKNPQLICPATVGDVNNDQIYVTFDGWRGAFDYWCRYDSRDIFPVGWGSLSGHPLQPPGHRGMAQYKANRIMKSASLSSGLQSSSSSSTSSATSQQPVTPSSVSPRGSTGATTPVTPPQMDPGSVSPNTMVTEPDTSSTEHSVTVCVYVNHGCFCGTYLNPRKVTQLPRTLGPRSTSRVLRECVQACIDCADHEKSVFNIIKGGSCRTTVTARFGGQVHTKRLPIVEKVSSFWSVLEDVLEDLNCCENLFSSQPLEGACPKCSSKVNTPSLPKDDEMFDQLKCETHRPVDPLQRQESRGVENPNKRRWSTESGDNQKLVTSSKVHKLQRRVSEAEASSTTETPRPVKVPTDPSDWSIDEVVWFINETDRALSAYTEIFRKHEIDGKALLLLNSDMMMKYMGLKLGPALKLCHIIDRLKTRK</sequence>
<evidence type="ECO:0000313" key="12">
    <source>
        <dbReference type="Proteomes" id="UP001209878"/>
    </source>
</evidence>
<dbReference type="CDD" id="cd20092">
    <property type="entry name" value="MBT_dScm-like_rpt2"/>
    <property type="match status" value="1"/>
</dbReference>
<keyword evidence="7" id="KW-0539">Nucleus</keyword>
<organism evidence="11 12">
    <name type="scientific">Ridgeia piscesae</name>
    <name type="common">Tubeworm</name>
    <dbReference type="NCBI Taxonomy" id="27915"/>
    <lineage>
        <taxon>Eukaryota</taxon>
        <taxon>Metazoa</taxon>
        <taxon>Spiralia</taxon>
        <taxon>Lophotrochozoa</taxon>
        <taxon>Annelida</taxon>
        <taxon>Polychaeta</taxon>
        <taxon>Sedentaria</taxon>
        <taxon>Canalipalpata</taxon>
        <taxon>Sabellida</taxon>
        <taxon>Siboglinidae</taxon>
        <taxon>Ridgeia</taxon>
    </lineage>
</organism>
<gene>
    <name evidence="11" type="ORF">NP493_106g02044</name>
</gene>
<reference evidence="11" key="1">
    <citation type="journal article" date="2023" name="Mol. Biol. Evol.">
        <title>Third-Generation Sequencing Reveals the Adaptive Role of the Epigenome in Three Deep-Sea Polychaetes.</title>
        <authorList>
            <person name="Perez M."/>
            <person name="Aroh O."/>
            <person name="Sun Y."/>
            <person name="Lan Y."/>
            <person name="Juniper S.K."/>
            <person name="Young C.R."/>
            <person name="Angers B."/>
            <person name="Qian P.Y."/>
        </authorList>
    </citation>
    <scope>NUCLEOTIDE SEQUENCE</scope>
    <source>
        <strain evidence="11">R07B-5</strain>
    </source>
</reference>
<dbReference type="SUPFAM" id="SSF63748">
    <property type="entry name" value="Tudor/PWWP/MBT"/>
    <property type="match status" value="2"/>
</dbReference>
<comment type="caution">
    <text evidence="11">The sequence shown here is derived from an EMBL/GenBank/DDBJ whole genome shotgun (WGS) entry which is preliminary data.</text>
</comment>
<dbReference type="PANTHER" id="PTHR12247">
    <property type="entry name" value="POLYCOMB GROUP PROTEIN"/>
    <property type="match status" value="1"/>
</dbReference>
<dbReference type="Pfam" id="PF12140">
    <property type="entry name" value="SLED"/>
    <property type="match status" value="1"/>
</dbReference>
<evidence type="ECO:0000256" key="7">
    <source>
        <dbReference type="ARBA" id="ARBA00023242"/>
    </source>
</evidence>
<dbReference type="SUPFAM" id="SSF47769">
    <property type="entry name" value="SAM/Pointed domain"/>
    <property type="match status" value="1"/>
</dbReference>
<evidence type="ECO:0000256" key="8">
    <source>
        <dbReference type="PROSITE-ProRule" id="PRU00459"/>
    </source>
</evidence>
<feature type="repeat" description="MBT" evidence="8">
    <location>
        <begin position="17"/>
        <end position="115"/>
    </location>
</feature>
<dbReference type="SMART" id="SM00561">
    <property type="entry name" value="MBT"/>
    <property type="match status" value="2"/>
</dbReference>
<evidence type="ECO:0000256" key="3">
    <source>
        <dbReference type="ARBA" id="ARBA00022491"/>
    </source>
</evidence>
<dbReference type="Gene3D" id="1.10.150.50">
    <property type="entry name" value="Transcription Factor, Ets-1"/>
    <property type="match status" value="1"/>
</dbReference>
<dbReference type="InterPro" id="IPR047531">
    <property type="entry name" value="SAM_Scm-like"/>
</dbReference>
<dbReference type="CDD" id="cd09578">
    <property type="entry name" value="SAM_Scm"/>
    <property type="match status" value="1"/>
</dbReference>
<dbReference type="EMBL" id="JAODUO010000106">
    <property type="protein sequence ID" value="KAK2189447.1"/>
    <property type="molecule type" value="Genomic_DNA"/>
</dbReference>
<dbReference type="AlphaFoldDB" id="A0AAD9UHI8"/>
<keyword evidence="12" id="KW-1185">Reference proteome</keyword>
<keyword evidence="5" id="KW-0805">Transcription regulation</keyword>
<feature type="repeat" description="MBT" evidence="8">
    <location>
        <begin position="123"/>
        <end position="224"/>
    </location>
</feature>
<dbReference type="InterPro" id="IPR038348">
    <property type="entry name" value="SLED_sf"/>
</dbReference>
<feature type="compositionally biased region" description="Low complexity" evidence="9">
    <location>
        <begin position="243"/>
        <end position="271"/>
    </location>
</feature>
<dbReference type="SMART" id="SM00454">
    <property type="entry name" value="SAM"/>
    <property type="match status" value="1"/>
</dbReference>
<feature type="compositionally biased region" description="Polar residues" evidence="9">
    <location>
        <begin position="476"/>
        <end position="488"/>
    </location>
</feature>
<dbReference type="InterPro" id="IPR050548">
    <property type="entry name" value="PcG_chromatin_remod_factors"/>
</dbReference>
<dbReference type="InterPro" id="IPR004092">
    <property type="entry name" value="Mbt"/>
</dbReference>
<dbReference type="GO" id="GO:0042393">
    <property type="term" value="F:histone binding"/>
    <property type="evidence" value="ECO:0007669"/>
    <property type="project" value="TreeGrafter"/>
</dbReference>
<keyword evidence="3" id="KW-0678">Repressor</keyword>
<evidence type="ECO:0000259" key="10">
    <source>
        <dbReference type="PROSITE" id="PS50105"/>
    </source>
</evidence>
<dbReference type="Pfam" id="PF02820">
    <property type="entry name" value="MBT"/>
    <property type="match status" value="2"/>
</dbReference>
<dbReference type="PROSITE" id="PS51079">
    <property type="entry name" value="MBT"/>
    <property type="match status" value="2"/>
</dbReference>
<evidence type="ECO:0000256" key="5">
    <source>
        <dbReference type="ARBA" id="ARBA00023015"/>
    </source>
</evidence>
<evidence type="ECO:0000256" key="6">
    <source>
        <dbReference type="ARBA" id="ARBA00023163"/>
    </source>
</evidence>
<feature type="compositionally biased region" description="Basic and acidic residues" evidence="9">
    <location>
        <begin position="451"/>
        <end position="465"/>
    </location>
</feature>
<comment type="similarity">
    <text evidence="2">Belongs to the SCM family.</text>
</comment>
<evidence type="ECO:0000256" key="2">
    <source>
        <dbReference type="ARBA" id="ARBA00008469"/>
    </source>
</evidence>
<evidence type="ECO:0000256" key="9">
    <source>
        <dbReference type="SAM" id="MobiDB-lite"/>
    </source>
</evidence>
<accession>A0AAD9UHI8</accession>
<keyword evidence="6" id="KW-0804">Transcription</keyword>
<dbReference type="Pfam" id="PF00536">
    <property type="entry name" value="SAM_1"/>
    <property type="match status" value="1"/>
</dbReference>
<dbReference type="Proteomes" id="UP001209878">
    <property type="component" value="Unassembled WGS sequence"/>
</dbReference>
<comment type="subcellular location">
    <subcellularLocation>
        <location evidence="1">Nucleus</location>
    </subcellularLocation>
</comment>
<feature type="region of interest" description="Disordered" evidence="9">
    <location>
        <begin position="451"/>
        <end position="516"/>
    </location>
</feature>
<evidence type="ECO:0000313" key="11">
    <source>
        <dbReference type="EMBL" id="KAK2189447.1"/>
    </source>
</evidence>
<dbReference type="PROSITE" id="PS50105">
    <property type="entry name" value="SAM_DOMAIN"/>
    <property type="match status" value="1"/>
</dbReference>
<keyword evidence="4" id="KW-0677">Repeat</keyword>
<protein>
    <recommendedName>
        <fullName evidence="10">SAM domain-containing protein</fullName>
    </recommendedName>
</protein>
<proteinExistence type="inferred from homology"/>
<dbReference type="Gene3D" id="3.90.1150.190">
    <property type="entry name" value="SLED domain"/>
    <property type="match status" value="1"/>
</dbReference>
<name>A0AAD9UHI8_RIDPI</name>
<feature type="domain" description="SAM" evidence="10">
    <location>
        <begin position="521"/>
        <end position="586"/>
    </location>
</feature>
<dbReference type="InterPro" id="IPR013761">
    <property type="entry name" value="SAM/pointed_sf"/>
</dbReference>
<feature type="region of interest" description="Disordered" evidence="9">
    <location>
        <begin position="243"/>
        <end position="302"/>
    </location>
</feature>
<dbReference type="GO" id="GO:0045892">
    <property type="term" value="P:negative regulation of DNA-templated transcription"/>
    <property type="evidence" value="ECO:0007669"/>
    <property type="project" value="TreeGrafter"/>
</dbReference>
<evidence type="ECO:0000256" key="4">
    <source>
        <dbReference type="ARBA" id="ARBA00022737"/>
    </source>
</evidence>
<dbReference type="GO" id="GO:0005634">
    <property type="term" value="C:nucleus"/>
    <property type="evidence" value="ECO:0007669"/>
    <property type="project" value="UniProtKB-SubCell"/>
</dbReference>
<dbReference type="Gene3D" id="2.30.30.140">
    <property type="match status" value="2"/>
</dbReference>
<evidence type="ECO:0000256" key="1">
    <source>
        <dbReference type="ARBA" id="ARBA00004123"/>
    </source>
</evidence>
<dbReference type="PANTHER" id="PTHR12247:SF132">
    <property type="entry name" value="POLYCOMB PROTEIN SCM"/>
    <property type="match status" value="1"/>
</dbReference>
<dbReference type="GO" id="GO:0003682">
    <property type="term" value="F:chromatin binding"/>
    <property type="evidence" value="ECO:0007669"/>
    <property type="project" value="TreeGrafter"/>
</dbReference>
<dbReference type="InterPro" id="IPR021987">
    <property type="entry name" value="SLED"/>
</dbReference>
<dbReference type="InterPro" id="IPR001660">
    <property type="entry name" value="SAM"/>
</dbReference>